<dbReference type="Proteomes" id="UP000789595">
    <property type="component" value="Unassembled WGS sequence"/>
</dbReference>
<dbReference type="AlphaFoldDB" id="A0A8J2WZJ1"/>
<accession>A0A8J2WZJ1</accession>
<evidence type="ECO:0000313" key="2">
    <source>
        <dbReference type="Proteomes" id="UP000789595"/>
    </source>
</evidence>
<evidence type="ECO:0000313" key="1">
    <source>
        <dbReference type="EMBL" id="CAH0368126.1"/>
    </source>
</evidence>
<keyword evidence="2" id="KW-1185">Reference proteome</keyword>
<comment type="caution">
    <text evidence="1">The sequence shown here is derived from an EMBL/GenBank/DDBJ whole genome shotgun (WGS) entry which is preliminary data.</text>
</comment>
<reference evidence="1" key="1">
    <citation type="submission" date="2021-11" db="EMBL/GenBank/DDBJ databases">
        <authorList>
            <consortium name="Genoscope - CEA"/>
            <person name="William W."/>
        </authorList>
    </citation>
    <scope>NUCLEOTIDE SEQUENCE</scope>
</reference>
<name>A0A8J2WZJ1_9STRA</name>
<protein>
    <submittedName>
        <fullName evidence="1">Uncharacterized protein</fullName>
    </submittedName>
</protein>
<proteinExistence type="predicted"/>
<feature type="non-terminal residue" evidence="1">
    <location>
        <position position="1"/>
    </location>
</feature>
<dbReference type="EMBL" id="CAKKNE010000002">
    <property type="protein sequence ID" value="CAH0368126.1"/>
    <property type="molecule type" value="Genomic_DNA"/>
</dbReference>
<organism evidence="1 2">
    <name type="scientific">Pelagomonas calceolata</name>
    <dbReference type="NCBI Taxonomy" id="35677"/>
    <lineage>
        <taxon>Eukaryota</taxon>
        <taxon>Sar</taxon>
        <taxon>Stramenopiles</taxon>
        <taxon>Ochrophyta</taxon>
        <taxon>Pelagophyceae</taxon>
        <taxon>Pelagomonadales</taxon>
        <taxon>Pelagomonadaceae</taxon>
        <taxon>Pelagomonas</taxon>
    </lineage>
</organism>
<gene>
    <name evidence="1" type="ORF">PECAL_2P11760</name>
</gene>
<sequence length="454" mass="48519">PLKAIRARRPPHRYSSRKATAQAVRVVDALISNAGAAIKAMVLTTDDSLEDILAETVAAAEQALREMKGEAAPPPPPPPAPSLKPWCGACELAGDGLRVAAGCAVANGSVAFYDADQKADEPVLSVACDAVAASYTLGTDGVTFRADDLAYGVRFEDPGDVAGFCRAVAATARATRIFELRASADERVVQREDLCEVAVKVYQGGELVLDDPDAACAADGSVEPVPGLGARVVGARRGSAIGMMIGDRWVEAVIGHIAGGDVVEDPPLLEKEVIEERVVTPPPKIRPVSLEKARRQLDDLLLRAKEEPGEDPRVAELLQERDVLRSKLRGNEDALAKLRAFMEDLKKPRRMEEPEIPPAARAWKAEVDAEVACSKAAMAAEQARLAARNAAVMAAVPAPREIPPVNGPIADALLRSIAFDLEVLERRGSAADHARYLDGLRAVLRREEGRRDLF</sequence>